<dbReference type="Proteomes" id="UP000280792">
    <property type="component" value="Unassembled WGS sequence"/>
</dbReference>
<accession>A0A3P3VKJ8</accession>
<evidence type="ECO:0000259" key="1">
    <source>
        <dbReference type="Pfam" id="PF14341"/>
    </source>
</evidence>
<organism evidence="2 3">
    <name type="scientific">Aestuariirhabdus litorea</name>
    <dbReference type="NCBI Taxonomy" id="2528527"/>
    <lineage>
        <taxon>Bacteria</taxon>
        <taxon>Pseudomonadati</taxon>
        <taxon>Pseudomonadota</taxon>
        <taxon>Gammaproteobacteria</taxon>
        <taxon>Oceanospirillales</taxon>
        <taxon>Aestuariirhabdaceae</taxon>
        <taxon>Aestuariirhabdus</taxon>
    </lineage>
</organism>
<keyword evidence="3" id="KW-1185">Reference proteome</keyword>
<evidence type="ECO:0000313" key="2">
    <source>
        <dbReference type="EMBL" id="RRJ83255.1"/>
    </source>
</evidence>
<dbReference type="RefSeq" id="WP_125017771.1">
    <property type="nucleotide sequence ID" value="NZ_QWEZ01000002.1"/>
</dbReference>
<dbReference type="EMBL" id="QWEZ01000002">
    <property type="protein sequence ID" value="RRJ83255.1"/>
    <property type="molecule type" value="Genomic_DNA"/>
</dbReference>
<protein>
    <recommendedName>
        <fullName evidence="1">Type 4 fimbrial biogenesis protein PilX N-terminal domain-containing protein</fullName>
    </recommendedName>
</protein>
<gene>
    <name evidence="2" type="ORF">D0544_15620</name>
</gene>
<dbReference type="AlphaFoldDB" id="A0A3P3VKJ8"/>
<dbReference type="InterPro" id="IPR025746">
    <property type="entry name" value="PilX_N_dom"/>
</dbReference>
<name>A0A3P3VKJ8_9GAMM</name>
<reference evidence="2 3" key="1">
    <citation type="submission" date="2018-08" db="EMBL/GenBank/DDBJ databases">
        <authorList>
            <person name="Khan S.A."/>
        </authorList>
    </citation>
    <scope>NUCLEOTIDE SEQUENCE [LARGE SCALE GENOMIC DNA]</scope>
    <source>
        <strain evidence="2 3">GTF-13</strain>
    </source>
</reference>
<sequence>MTSKRTQTPAVFNRRKERGSVLVVSLLLLLAITILAVSGIQDSVLQEKMVRNQRLAAESFQAAEWGVRQGELFLWNINPDQPPQVFNTAQPGVTIWRLNDDDIATKDAGNDLTQTAAWWFDPARGGTETWWTVNAETPAAAYHSPFYGPQFVVEQQTCNQISGSGGGLGSGQTQQWRCLYRVTANSKSVDAEAYGPSVKVQSTFVKNYATK</sequence>
<proteinExistence type="predicted"/>
<dbReference type="Pfam" id="PF14341">
    <property type="entry name" value="PilX_N"/>
    <property type="match status" value="1"/>
</dbReference>
<evidence type="ECO:0000313" key="3">
    <source>
        <dbReference type="Proteomes" id="UP000280792"/>
    </source>
</evidence>
<reference evidence="2 3" key="2">
    <citation type="submission" date="2018-12" db="EMBL/GenBank/DDBJ databases">
        <title>Simiduia agarivorans gen. nov., sp. nov., a marine, agarolytic bacterium isolated from shallow coastal water from Keelung, Taiwan.</title>
        <authorList>
            <person name="Shieh W.Y."/>
        </authorList>
    </citation>
    <scope>NUCLEOTIDE SEQUENCE [LARGE SCALE GENOMIC DNA]</scope>
    <source>
        <strain evidence="2 3">GTF-13</strain>
    </source>
</reference>
<comment type="caution">
    <text evidence="2">The sequence shown here is derived from an EMBL/GenBank/DDBJ whole genome shotgun (WGS) entry which is preliminary data.</text>
</comment>
<feature type="domain" description="Type 4 fimbrial biogenesis protein PilX N-terminal" evidence="1">
    <location>
        <begin position="18"/>
        <end position="68"/>
    </location>
</feature>